<dbReference type="Gene3D" id="3.30.1130.10">
    <property type="match status" value="1"/>
</dbReference>
<evidence type="ECO:0000256" key="9">
    <source>
        <dbReference type="ARBA" id="ARBA00022777"/>
    </source>
</evidence>
<evidence type="ECO:0000256" key="11">
    <source>
        <dbReference type="ARBA" id="ARBA00022909"/>
    </source>
</evidence>
<dbReference type="Proteomes" id="UP000316747">
    <property type="component" value="Unassembled WGS sequence"/>
</dbReference>
<dbReference type="GO" id="GO:0046656">
    <property type="term" value="P:folic acid biosynthetic process"/>
    <property type="evidence" value="ECO:0007669"/>
    <property type="project" value="UniProtKB-UniRule"/>
</dbReference>
<dbReference type="NCBIfam" id="TIGR01498">
    <property type="entry name" value="folK"/>
    <property type="match status" value="1"/>
</dbReference>
<protein>
    <recommendedName>
        <fullName evidence="13">Bifunctional folate synthesis protein</fullName>
    </recommendedName>
    <domain>
        <recommendedName>
            <fullName evidence="13">Dihydroneopterin aldolase</fullName>
            <shortName evidence="13">DHNA</shortName>
            <ecNumber evidence="13">4.1.2.25</ecNumber>
        </recommendedName>
        <alternativeName>
            <fullName evidence="13">7,8-dihydroneopterin aldolase</fullName>
        </alternativeName>
    </domain>
    <domain>
        <recommendedName>
            <fullName evidence="13">2-amino-4-hydroxy-6-hydroxymethyldihydropteridine pyrophosphokinase</fullName>
            <ecNumber evidence="13">2.7.6.3</ecNumber>
        </recommendedName>
        <alternativeName>
            <fullName evidence="13">6-hydroxymethyl-7,8-dihydropterin pyrophosphokinase</fullName>
            <shortName evidence="13">PPPK</shortName>
        </alternativeName>
        <alternativeName>
            <fullName evidence="13">7,8-dihydro-6-hydroxymethylpterin pyrophosphokinase</fullName>
            <shortName evidence="13">HPPK</shortName>
        </alternativeName>
    </domain>
</protein>
<comment type="catalytic activity">
    <reaction evidence="2 13">
        <text>7,8-dihydroneopterin = 6-hydroxymethyl-7,8-dihydropterin + glycolaldehyde</text>
        <dbReference type="Rhea" id="RHEA:10540"/>
        <dbReference type="ChEBI" id="CHEBI:17001"/>
        <dbReference type="ChEBI" id="CHEBI:17071"/>
        <dbReference type="ChEBI" id="CHEBI:44841"/>
        <dbReference type="EC" id="4.1.2.25"/>
    </reaction>
</comment>
<evidence type="ECO:0000256" key="8">
    <source>
        <dbReference type="ARBA" id="ARBA00022741"/>
    </source>
</evidence>
<feature type="domain" description="7,8-dihydro-6-hydroxymethylpterin-pyrophosphokinase" evidence="14">
    <location>
        <begin position="207"/>
        <end position="218"/>
    </location>
</feature>
<dbReference type="InterPro" id="IPR006156">
    <property type="entry name" value="Dihydroneopterin_aldolase"/>
</dbReference>
<evidence type="ECO:0000256" key="7">
    <source>
        <dbReference type="ARBA" id="ARBA00022679"/>
    </source>
</evidence>
<dbReference type="AlphaFoldDB" id="A0A543I1I9"/>
<comment type="catalytic activity">
    <reaction evidence="1">
        <text>6-hydroxymethyl-7,8-dihydropterin + ATP = (7,8-dihydropterin-6-yl)methyl diphosphate + AMP + H(+)</text>
        <dbReference type="Rhea" id="RHEA:11412"/>
        <dbReference type="ChEBI" id="CHEBI:15378"/>
        <dbReference type="ChEBI" id="CHEBI:30616"/>
        <dbReference type="ChEBI" id="CHEBI:44841"/>
        <dbReference type="ChEBI" id="CHEBI:72950"/>
        <dbReference type="ChEBI" id="CHEBI:456215"/>
        <dbReference type="EC" id="2.7.6.3"/>
    </reaction>
</comment>
<keyword evidence="16" id="KW-1185">Reference proteome</keyword>
<dbReference type="CDD" id="cd00483">
    <property type="entry name" value="HPPK"/>
    <property type="match status" value="1"/>
</dbReference>
<dbReference type="InterPro" id="IPR043133">
    <property type="entry name" value="GTP-CH-I_C/QueF"/>
</dbReference>
<evidence type="ECO:0000313" key="15">
    <source>
        <dbReference type="EMBL" id="TQM64431.1"/>
    </source>
</evidence>
<evidence type="ECO:0000256" key="10">
    <source>
        <dbReference type="ARBA" id="ARBA00022840"/>
    </source>
</evidence>
<dbReference type="SUPFAM" id="SSF55620">
    <property type="entry name" value="Tetrahydrobiopterin biosynthesis enzymes-like"/>
    <property type="match status" value="1"/>
</dbReference>
<name>A0A543I1I9_9MICO</name>
<dbReference type="OrthoDB" id="9808041at2"/>
<dbReference type="GO" id="GO:0046654">
    <property type="term" value="P:tetrahydrofolate biosynthetic process"/>
    <property type="evidence" value="ECO:0007669"/>
    <property type="project" value="UniProtKB-UniRule"/>
</dbReference>
<comment type="pathway">
    <text evidence="3 13">Cofactor biosynthesis; tetrahydrofolate biosynthesis; 2-amino-4-hydroxy-6-hydroxymethyl-7,8-dihydropteridine diphosphate from 7,8-dihydroneopterin triphosphate: step 3/4.</text>
</comment>
<dbReference type="SMART" id="SM00905">
    <property type="entry name" value="FolB"/>
    <property type="match status" value="1"/>
</dbReference>
<dbReference type="InterPro" id="IPR006157">
    <property type="entry name" value="FolB_dom"/>
</dbReference>
<dbReference type="Gene3D" id="3.30.70.560">
    <property type="entry name" value="7,8-Dihydro-6-hydroxymethylpterin-pyrophosphokinase HPPK"/>
    <property type="match status" value="1"/>
</dbReference>
<dbReference type="PROSITE" id="PS00794">
    <property type="entry name" value="HPPK"/>
    <property type="match status" value="1"/>
</dbReference>
<keyword evidence="8" id="KW-0547">Nucleotide-binding</keyword>
<comment type="pathway">
    <text evidence="4">Cofactor biosynthesis; tetrahydrofolate biosynthesis; 2-amino-4-hydroxy-6-hydroxymethyl-7,8-dihydropteridine diphosphate from 7,8-dihydroneopterin triphosphate: step 4/4.</text>
</comment>
<dbReference type="GO" id="GO:0003848">
    <property type="term" value="F:2-amino-4-hydroxy-6-hydroxymethyldihydropteridine diphosphokinase activity"/>
    <property type="evidence" value="ECO:0007669"/>
    <property type="project" value="UniProtKB-EC"/>
</dbReference>
<evidence type="ECO:0000313" key="16">
    <source>
        <dbReference type="Proteomes" id="UP000316747"/>
    </source>
</evidence>
<evidence type="ECO:0000256" key="4">
    <source>
        <dbReference type="ARBA" id="ARBA00005051"/>
    </source>
</evidence>
<dbReference type="NCBIfam" id="TIGR00526">
    <property type="entry name" value="folB_dom"/>
    <property type="match status" value="1"/>
</dbReference>
<comment type="caution">
    <text evidence="15">The sequence shown here is derived from an EMBL/GenBank/DDBJ whole genome shotgun (WGS) entry which is preliminary data.</text>
</comment>
<reference evidence="15 16" key="1">
    <citation type="submission" date="2019-06" db="EMBL/GenBank/DDBJ databases">
        <title>Genome sequencing of plant associated microbes to promote plant fitness in Sorghum bicolor and Oryza sativa.</title>
        <authorList>
            <person name="Coleman-Derr D."/>
        </authorList>
    </citation>
    <scope>NUCLEOTIDE SEQUENCE [LARGE SCALE GENOMIC DNA]</scope>
    <source>
        <strain evidence="15 16">KV-663</strain>
    </source>
</reference>
<keyword evidence="12 13" id="KW-0456">Lyase</keyword>
<evidence type="ECO:0000256" key="5">
    <source>
        <dbReference type="ARBA" id="ARBA00005708"/>
    </source>
</evidence>
<dbReference type="PANTHER" id="PTHR43071">
    <property type="entry name" value="2-AMINO-4-HYDROXY-6-HYDROXYMETHYLDIHYDROPTERIDINE PYROPHOSPHOKINASE"/>
    <property type="match status" value="1"/>
</dbReference>
<dbReference type="GO" id="GO:0016301">
    <property type="term" value="F:kinase activity"/>
    <property type="evidence" value="ECO:0007669"/>
    <property type="project" value="UniProtKB-KW"/>
</dbReference>
<keyword evidence="11 13" id="KW-0289">Folate biosynthesis</keyword>
<dbReference type="Pfam" id="PF02152">
    <property type="entry name" value="FolB"/>
    <property type="match status" value="1"/>
</dbReference>
<evidence type="ECO:0000259" key="14">
    <source>
        <dbReference type="PROSITE" id="PS00794"/>
    </source>
</evidence>
<dbReference type="GO" id="GO:0005524">
    <property type="term" value="F:ATP binding"/>
    <property type="evidence" value="ECO:0007669"/>
    <property type="project" value="UniProtKB-KW"/>
</dbReference>
<dbReference type="InterPro" id="IPR000550">
    <property type="entry name" value="Hppk"/>
</dbReference>
<comment type="similarity">
    <text evidence="5 13">Belongs to the DHNA family.</text>
</comment>
<evidence type="ECO:0000256" key="3">
    <source>
        <dbReference type="ARBA" id="ARBA00005013"/>
    </source>
</evidence>
<dbReference type="EC" id="4.1.2.25" evidence="13"/>
<evidence type="ECO:0000256" key="2">
    <source>
        <dbReference type="ARBA" id="ARBA00001353"/>
    </source>
</evidence>
<comment type="similarity">
    <text evidence="6">In the N-terminal section; belongs to the DHNA family.</text>
</comment>
<dbReference type="SUPFAM" id="SSF55083">
    <property type="entry name" value="6-hydroxymethyl-7,8-dihydropterin pyrophosphokinase, HPPK"/>
    <property type="match status" value="1"/>
</dbReference>
<evidence type="ECO:0000256" key="13">
    <source>
        <dbReference type="RuleBase" id="RU362079"/>
    </source>
</evidence>
<dbReference type="UniPathway" id="UPA00077">
    <property type="reaction ID" value="UER00154"/>
</dbReference>
<keyword evidence="10" id="KW-0067">ATP-binding</keyword>
<dbReference type="InterPro" id="IPR035907">
    <property type="entry name" value="Hppk_sf"/>
</dbReference>
<dbReference type="FunFam" id="3.30.1130.10:FF:000003">
    <property type="entry name" value="7,8-dihydroneopterin aldolase"/>
    <property type="match status" value="1"/>
</dbReference>
<evidence type="ECO:0000256" key="1">
    <source>
        <dbReference type="ARBA" id="ARBA00000198"/>
    </source>
</evidence>
<keyword evidence="7" id="KW-0808">Transferase</keyword>
<organism evidence="15 16">
    <name type="scientific">Humibacillus xanthopallidus</name>
    <dbReference type="NCBI Taxonomy" id="412689"/>
    <lineage>
        <taxon>Bacteria</taxon>
        <taxon>Bacillati</taxon>
        <taxon>Actinomycetota</taxon>
        <taxon>Actinomycetes</taxon>
        <taxon>Micrococcales</taxon>
        <taxon>Intrasporangiaceae</taxon>
        <taxon>Humibacillus</taxon>
    </lineage>
</organism>
<gene>
    <name evidence="15" type="ORF">FBY41_0797</name>
</gene>
<dbReference type="EMBL" id="VFPM01000001">
    <property type="protein sequence ID" value="TQM64431.1"/>
    <property type="molecule type" value="Genomic_DNA"/>
</dbReference>
<dbReference type="RefSeq" id="WP_141842073.1">
    <property type="nucleotide sequence ID" value="NZ_VFPM01000001.1"/>
</dbReference>
<sequence>MADRIVLQGVSARGHHGVLAFEKRDGQTFVVDVTMTCDLERAGRTDDLAATVNYAEVAADVVARVTGPSFDLIERLAEVIADDVLRHDLVEVVEVVVHKPEAPVGQPFTDVQVRLERPGGAAVVIALGSNLGDRGETLAAAVVALREVPGLTVTTVSAIVETDPVGGPEQPPYLNAVAVGRSTLPPDALLGELHRIEAAHGRTREIHWGARTLDLDLIQFGNPGGPREVVSDDPRLTLPHPRAAERAFVLAPWLDADPKATLRVAPGDGGIRPVAELLDAVSPDLDAAGVRPGPGWEHP</sequence>
<dbReference type="NCBIfam" id="TIGR00525">
    <property type="entry name" value="folB"/>
    <property type="match status" value="1"/>
</dbReference>
<proteinExistence type="inferred from homology"/>
<dbReference type="PANTHER" id="PTHR43071:SF1">
    <property type="entry name" value="2-AMINO-4-HYDROXY-6-HYDROXYMETHYLDIHYDROPTERIDINE PYROPHOSPHOKINASE"/>
    <property type="match status" value="1"/>
</dbReference>
<evidence type="ECO:0000256" key="6">
    <source>
        <dbReference type="ARBA" id="ARBA00009640"/>
    </source>
</evidence>
<comment type="function">
    <text evidence="13">Catalyzes the conversion of 7,8-dihydroneopterin to 6-hydroxymethyl-7,8-dihydropterin.</text>
</comment>
<dbReference type="EC" id="2.7.6.3" evidence="13"/>
<dbReference type="Pfam" id="PF01288">
    <property type="entry name" value="HPPK"/>
    <property type="match status" value="1"/>
</dbReference>
<dbReference type="GO" id="GO:0004150">
    <property type="term" value="F:dihydroneopterin aldolase activity"/>
    <property type="evidence" value="ECO:0007669"/>
    <property type="project" value="UniProtKB-UniRule"/>
</dbReference>
<dbReference type="CDD" id="cd00534">
    <property type="entry name" value="DHNA_DHNTPE"/>
    <property type="match status" value="1"/>
</dbReference>
<keyword evidence="9 15" id="KW-0418">Kinase</keyword>
<evidence type="ECO:0000256" key="12">
    <source>
        <dbReference type="ARBA" id="ARBA00023239"/>
    </source>
</evidence>
<accession>A0A543I1I9</accession>